<accession>X1TQ26</accession>
<dbReference type="AlphaFoldDB" id="X1TQ26"/>
<sequence length="228" mass="26085">MGDKHVCSSCSENLEGKQHIKIVFENWPQEKVTTYRRKGKEYQRKKAIIKELITALCMNCVGNPDKWVNVKELEEPELTPFFNYLAKMGKNPLFKAILVKNGPLCIVADCKHRTAPNCAHLLRSHSAQFYSFDELSCEVGHPGATLVHRGKDEVDGNLKKVLGSSYFGTFRNLIPLFWQEQHGLFTKIYFTLFYSFPMSLALLLYSLAAYPFWWGLKLKNSLSLGSLK</sequence>
<gene>
    <name evidence="2" type="ORF">S12H4_36211</name>
</gene>
<comment type="caution">
    <text evidence="2">The sequence shown here is derived from an EMBL/GenBank/DDBJ whole genome shotgun (WGS) entry which is preliminary data.</text>
</comment>
<evidence type="ECO:0000313" key="2">
    <source>
        <dbReference type="EMBL" id="GAI89675.1"/>
    </source>
</evidence>
<feature type="transmembrane region" description="Helical" evidence="1">
    <location>
        <begin position="188"/>
        <end position="213"/>
    </location>
</feature>
<protein>
    <submittedName>
        <fullName evidence="2">Uncharacterized protein</fullName>
    </submittedName>
</protein>
<name>X1TQ26_9ZZZZ</name>
<reference evidence="2" key="1">
    <citation type="journal article" date="2014" name="Front. Microbiol.">
        <title>High frequency of phylogenetically diverse reductive dehalogenase-homologous genes in deep subseafloor sedimentary metagenomes.</title>
        <authorList>
            <person name="Kawai M."/>
            <person name="Futagami T."/>
            <person name="Toyoda A."/>
            <person name="Takaki Y."/>
            <person name="Nishi S."/>
            <person name="Hori S."/>
            <person name="Arai W."/>
            <person name="Tsubouchi T."/>
            <person name="Morono Y."/>
            <person name="Uchiyama I."/>
            <person name="Ito T."/>
            <person name="Fujiyama A."/>
            <person name="Inagaki F."/>
            <person name="Takami H."/>
        </authorList>
    </citation>
    <scope>NUCLEOTIDE SEQUENCE</scope>
    <source>
        <strain evidence="2">Expedition CK06-06</strain>
    </source>
</reference>
<organism evidence="2">
    <name type="scientific">marine sediment metagenome</name>
    <dbReference type="NCBI Taxonomy" id="412755"/>
    <lineage>
        <taxon>unclassified sequences</taxon>
        <taxon>metagenomes</taxon>
        <taxon>ecological metagenomes</taxon>
    </lineage>
</organism>
<proteinExistence type="predicted"/>
<keyword evidence="1" id="KW-0472">Membrane</keyword>
<keyword evidence="1" id="KW-0812">Transmembrane</keyword>
<dbReference type="EMBL" id="BARW01021571">
    <property type="protein sequence ID" value="GAI89675.1"/>
    <property type="molecule type" value="Genomic_DNA"/>
</dbReference>
<keyword evidence="1" id="KW-1133">Transmembrane helix</keyword>
<evidence type="ECO:0000256" key="1">
    <source>
        <dbReference type="SAM" id="Phobius"/>
    </source>
</evidence>